<dbReference type="RefSeq" id="WP_176635531.1">
    <property type="nucleotide sequence ID" value="NZ_JAAMFM010000020.1"/>
</dbReference>
<evidence type="ECO:0000313" key="2">
    <source>
        <dbReference type="Proteomes" id="UP000543556"/>
    </source>
</evidence>
<accession>A0A7Y7LZB3</accession>
<sequence>MEQDTGLPAPTPDQLEAMRPHVVELQDGQFATTARLNTTPADVDAIFSTHLPAFAASRGGGAVPVVFWAHGGLVDENLALSQALRDIPWWLANGVYPIHFVWHTGLWETLGDLLARHYGELAAAGAVPDPRQGPAAGVRDAALTDFTDGLIEDLLRLVGGPEIWGAMKDNARLASAPGGGAAYVADALRAHLQAHPGSAVIHAAGFSAGADFQRHFVPAVVRDGGATFETCSLLVPALGTESFKDGLLPLLGTGIQALSLFGMHQDLARTDNYLGIYHKSLLYLVRGALEAVAGTPLLGLQQCIEEDPALAALFKVAPAAGGAEAVWSVANTGPLDSRSAATTHTAFNDDVPTMDSVARRVLGRDRIVSFGTTWHAGVLAAAAGHPGAGSGPV</sequence>
<reference evidence="1 2" key="1">
    <citation type="submission" date="2020-02" db="EMBL/GenBank/DDBJ databases">
        <title>Genome sequence of strain AETb3-4.</title>
        <authorList>
            <person name="Gao J."/>
            <person name="Zhang X."/>
        </authorList>
    </citation>
    <scope>NUCLEOTIDE SEQUENCE [LARGE SCALE GENOMIC DNA]</scope>
    <source>
        <strain evidence="1 2">AETb3-4</strain>
    </source>
</reference>
<organism evidence="1 2">
    <name type="scientific">Arthrobacter wenxiniae</name>
    <dbReference type="NCBI Taxonomy" id="2713570"/>
    <lineage>
        <taxon>Bacteria</taxon>
        <taxon>Bacillati</taxon>
        <taxon>Actinomycetota</taxon>
        <taxon>Actinomycetes</taxon>
        <taxon>Micrococcales</taxon>
        <taxon>Micrococcaceae</taxon>
        <taxon>Arthrobacter</taxon>
    </lineage>
</organism>
<dbReference type="AlphaFoldDB" id="A0A7Y7LZB3"/>
<dbReference type="Proteomes" id="UP000543556">
    <property type="component" value="Unassembled WGS sequence"/>
</dbReference>
<proteinExistence type="predicted"/>
<dbReference type="EMBL" id="JAAMFM010000020">
    <property type="protein sequence ID" value="NVM95812.1"/>
    <property type="molecule type" value="Genomic_DNA"/>
</dbReference>
<comment type="caution">
    <text evidence="1">The sequence shown here is derived from an EMBL/GenBank/DDBJ whole genome shotgun (WGS) entry which is preliminary data.</text>
</comment>
<protein>
    <submittedName>
        <fullName evidence="1">Uncharacterized protein</fullName>
    </submittedName>
</protein>
<evidence type="ECO:0000313" key="1">
    <source>
        <dbReference type="EMBL" id="NVM95812.1"/>
    </source>
</evidence>
<gene>
    <name evidence="1" type="ORF">G6034_12990</name>
</gene>
<keyword evidence="2" id="KW-1185">Reference proteome</keyword>
<name>A0A7Y7LZB3_9MICC</name>